<name>A0A2U0SBW3_9SPHN</name>
<organism evidence="8 9">
    <name type="scientific">Sphingomonas pokkalii</name>
    <dbReference type="NCBI Taxonomy" id="2175090"/>
    <lineage>
        <taxon>Bacteria</taxon>
        <taxon>Pseudomonadati</taxon>
        <taxon>Pseudomonadota</taxon>
        <taxon>Alphaproteobacteria</taxon>
        <taxon>Sphingomonadales</taxon>
        <taxon>Sphingomonadaceae</taxon>
        <taxon>Sphingomonas</taxon>
    </lineage>
</organism>
<dbReference type="Proteomes" id="UP000245890">
    <property type="component" value="Unassembled WGS sequence"/>
</dbReference>
<dbReference type="Pfam" id="PF07715">
    <property type="entry name" value="Plug"/>
    <property type="match status" value="1"/>
</dbReference>
<sequence>MSIRTQLLLSLAGTALAASICQAHAQTAPGDQPDSQGDIVVTGIRRANLTAIESKRAAANIIDVVSATDVRALPDATIVEALRRVPGLSALPAIDNEHPRDEASTPVIRGLGPSYNNVTIDGLLVASPGTPNGNLGSVTRGVRLDILPSSMISEIQVVKTFSADLDPNAIGGAINLKTRSAFENGGKPFFNLEASLGHASDNGQPYDQPDLGYRLVGTGSFTFGAEQQFGLTVSANYQTLSSYTETHMTTDTVHYGFYNAAGQLQSGTNLGNGYAVPQQDKYWYVQDKRDRYGVTGKFEARLSDTVHGFVTGGYYYFKDDMQRNELLIDPRNRGIVTGQTATSGSYPAGDIEIGYASQQLTSRTRMGQAGIDFTPTPAHRLSLRGGYSFATYDEPIAMIKYITNVGRAAPGGGGTSVNTSPALGFTYDTSAFNFRFPVARSAFYDYSAYSLFYWRPDYKRYADDKIWTGRIDYSFRPGEQGIGFDAGASYTDDRPTYNVDRTEYAPNSSAPRLGIADVLGPQGAPLRYSDGLNLITIDPRRANAILSALPTSMFNRTDQSGFNNQDDFRHSEKIFGAYGLVRYASDAIDAQAGVHFDSTRQATTGRIRRAGVFQDIPTRSDYDYLLPSALLTWHATPAIDLRAGASRTIGRPPYDAYAARSAINFVNASDAGNPNATGVTVTIGNPDIRPRKSTNLDLAADWRFGGARGGMVSVALFNKKIDDEIFTLSSPGFTDPSSGVTYVNALVSRPVNASDARIRGAEFNAVINSFGAPGTLLEGFGASVNAAYLDGRITVPLSAGGQRAIDRLVGQPDYTLNGTLFYNGGGLELRAAYNRQGKALRAIVNDVTWQDLYWAARDQVDLSASYAVRSGISLFGQVSNVTHSRITSLTGPGKNLLKDSYSVPTTFWVGIRLTPKF</sequence>
<keyword evidence="4" id="KW-0798">TonB box</keyword>
<dbReference type="InterPro" id="IPR010104">
    <property type="entry name" value="TonB_rcpt_bac"/>
</dbReference>
<accession>A0A2U0SBW3</accession>
<dbReference type="InterPro" id="IPR012910">
    <property type="entry name" value="Plug_dom"/>
</dbReference>
<dbReference type="PANTHER" id="PTHR40980">
    <property type="entry name" value="PLUG DOMAIN-CONTAINING PROTEIN"/>
    <property type="match status" value="1"/>
</dbReference>
<evidence type="ECO:0000259" key="7">
    <source>
        <dbReference type="Pfam" id="PF07715"/>
    </source>
</evidence>
<reference evidence="8 9" key="1">
    <citation type="submission" date="2018-05" db="EMBL/GenBank/DDBJ databases">
        <title>Description of Sphingomonas pokkalii sp nov, isolated from the rhizosphere of saline tolerant pokkali rice and its draft genome analysis.</title>
        <authorList>
            <person name="Menon R."/>
            <person name="Kumari S."/>
            <person name="Rameshkumar N."/>
        </authorList>
    </citation>
    <scope>NUCLEOTIDE SEQUENCE [LARGE SCALE GENOMIC DNA]</scope>
    <source>
        <strain evidence="8 9">L3B27</strain>
    </source>
</reference>
<evidence type="ECO:0000313" key="8">
    <source>
        <dbReference type="EMBL" id="PVX28867.1"/>
    </source>
</evidence>
<keyword evidence="3" id="KW-0998">Cell outer membrane</keyword>
<keyword evidence="8" id="KW-0675">Receptor</keyword>
<evidence type="ECO:0000256" key="5">
    <source>
        <dbReference type="SAM" id="SignalP"/>
    </source>
</evidence>
<dbReference type="Pfam" id="PF00593">
    <property type="entry name" value="TonB_dep_Rec_b-barrel"/>
    <property type="match status" value="1"/>
</dbReference>
<feature type="signal peptide" evidence="5">
    <location>
        <begin position="1"/>
        <end position="25"/>
    </location>
</feature>
<dbReference type="InterPro" id="IPR037066">
    <property type="entry name" value="Plug_dom_sf"/>
</dbReference>
<comment type="subcellular location">
    <subcellularLocation>
        <location evidence="1 4">Cell outer membrane</location>
    </subcellularLocation>
</comment>
<dbReference type="Gene3D" id="2.40.170.20">
    <property type="entry name" value="TonB-dependent receptor, beta-barrel domain"/>
    <property type="match status" value="1"/>
</dbReference>
<keyword evidence="9" id="KW-1185">Reference proteome</keyword>
<evidence type="ECO:0000256" key="4">
    <source>
        <dbReference type="RuleBase" id="RU003357"/>
    </source>
</evidence>
<dbReference type="OrthoDB" id="5476657at2"/>
<dbReference type="PANTHER" id="PTHR40980:SF4">
    <property type="entry name" value="TONB-DEPENDENT RECEPTOR-LIKE BETA-BARREL DOMAIN-CONTAINING PROTEIN"/>
    <property type="match status" value="1"/>
</dbReference>
<protein>
    <submittedName>
        <fullName evidence="8">TonB-dependent receptor</fullName>
    </submittedName>
</protein>
<dbReference type="RefSeq" id="WP_116468311.1">
    <property type="nucleotide sequence ID" value="NZ_QENQ01000001.1"/>
</dbReference>
<dbReference type="AlphaFoldDB" id="A0A2U0SBW3"/>
<dbReference type="Gene3D" id="2.170.130.10">
    <property type="entry name" value="TonB-dependent receptor, plug domain"/>
    <property type="match status" value="1"/>
</dbReference>
<feature type="domain" description="TonB-dependent receptor-like beta-barrel" evidence="6">
    <location>
        <begin position="419"/>
        <end position="881"/>
    </location>
</feature>
<evidence type="ECO:0000313" key="9">
    <source>
        <dbReference type="Proteomes" id="UP000245890"/>
    </source>
</evidence>
<dbReference type="InterPro" id="IPR000531">
    <property type="entry name" value="Beta-barrel_TonB"/>
</dbReference>
<gene>
    <name evidence="8" type="ORF">DD559_05585</name>
</gene>
<evidence type="ECO:0000256" key="1">
    <source>
        <dbReference type="ARBA" id="ARBA00004442"/>
    </source>
</evidence>
<evidence type="ECO:0000256" key="3">
    <source>
        <dbReference type="ARBA" id="ARBA00023237"/>
    </source>
</evidence>
<feature type="chain" id="PRO_5015688631" evidence="5">
    <location>
        <begin position="26"/>
        <end position="917"/>
    </location>
</feature>
<dbReference type="GO" id="GO:0009279">
    <property type="term" value="C:cell outer membrane"/>
    <property type="evidence" value="ECO:0007669"/>
    <property type="project" value="UniProtKB-SubCell"/>
</dbReference>
<feature type="domain" description="TonB-dependent receptor plug" evidence="7">
    <location>
        <begin position="55"/>
        <end position="173"/>
    </location>
</feature>
<evidence type="ECO:0000259" key="6">
    <source>
        <dbReference type="Pfam" id="PF00593"/>
    </source>
</evidence>
<evidence type="ECO:0000256" key="2">
    <source>
        <dbReference type="ARBA" id="ARBA00023136"/>
    </source>
</evidence>
<keyword evidence="2 4" id="KW-0472">Membrane</keyword>
<dbReference type="SUPFAM" id="SSF56935">
    <property type="entry name" value="Porins"/>
    <property type="match status" value="1"/>
</dbReference>
<dbReference type="CDD" id="cd01347">
    <property type="entry name" value="ligand_gated_channel"/>
    <property type="match status" value="1"/>
</dbReference>
<proteinExistence type="inferred from homology"/>
<dbReference type="EMBL" id="QENQ01000001">
    <property type="protein sequence ID" value="PVX28867.1"/>
    <property type="molecule type" value="Genomic_DNA"/>
</dbReference>
<comment type="similarity">
    <text evidence="4">Belongs to the TonB-dependent receptor family.</text>
</comment>
<keyword evidence="5" id="KW-0732">Signal</keyword>
<comment type="caution">
    <text evidence="8">The sequence shown here is derived from an EMBL/GenBank/DDBJ whole genome shotgun (WGS) entry which is preliminary data.</text>
</comment>
<dbReference type="NCBIfam" id="TIGR01782">
    <property type="entry name" value="TonB-Xanth-Caul"/>
    <property type="match status" value="1"/>
</dbReference>
<dbReference type="InterPro" id="IPR036942">
    <property type="entry name" value="Beta-barrel_TonB_sf"/>
</dbReference>